<evidence type="ECO:0000256" key="2">
    <source>
        <dbReference type="ARBA" id="ARBA00022679"/>
    </source>
</evidence>
<sequence length="89" mass="10188">MSSTRPKVYNFGAGPSALPLNVLEKAQRDFLNYENTGMSVMEISHRSKTFENLLNKTKQDLKTLLQVPDNYEILFMQGGGLFRYRKLVS</sequence>
<dbReference type="EMBL" id="BLAL01000246">
    <property type="protein sequence ID" value="GES96065.1"/>
    <property type="molecule type" value="Genomic_DNA"/>
</dbReference>
<dbReference type="GO" id="GO:0005737">
    <property type="term" value="C:cytoplasm"/>
    <property type="evidence" value="ECO:0007669"/>
    <property type="project" value="TreeGrafter"/>
</dbReference>
<gene>
    <name evidence="7" type="ORF">RCL2_002270800</name>
</gene>
<dbReference type="InterPro" id="IPR015421">
    <property type="entry name" value="PyrdxlP-dep_Trfase_major"/>
</dbReference>
<comment type="pathway">
    <text evidence="4">Amino-acid biosynthesis.</text>
</comment>
<name>A0A8H3QXH2_9GLOM</name>
<dbReference type="Gene3D" id="3.40.640.10">
    <property type="entry name" value="Type I PLP-dependent aspartate aminotransferase-like (Major domain)"/>
    <property type="match status" value="1"/>
</dbReference>
<organism evidence="7 8">
    <name type="scientific">Rhizophagus clarus</name>
    <dbReference type="NCBI Taxonomy" id="94130"/>
    <lineage>
        <taxon>Eukaryota</taxon>
        <taxon>Fungi</taxon>
        <taxon>Fungi incertae sedis</taxon>
        <taxon>Mucoromycota</taxon>
        <taxon>Glomeromycotina</taxon>
        <taxon>Glomeromycetes</taxon>
        <taxon>Glomerales</taxon>
        <taxon>Glomeraceae</taxon>
        <taxon>Rhizophagus</taxon>
    </lineage>
</organism>
<dbReference type="GO" id="GO:0004648">
    <property type="term" value="F:O-phospho-L-serine:2-oxoglutarate aminotransferase activity"/>
    <property type="evidence" value="ECO:0007669"/>
    <property type="project" value="UniProtKB-EC"/>
</dbReference>
<dbReference type="PANTHER" id="PTHR43247:SF1">
    <property type="entry name" value="PHOSPHOSERINE AMINOTRANSFERASE"/>
    <property type="match status" value="1"/>
</dbReference>
<comment type="caution">
    <text evidence="7">The sequence shown here is derived from an EMBL/GenBank/DDBJ whole genome shotgun (WGS) entry which is preliminary data.</text>
</comment>
<evidence type="ECO:0000256" key="5">
    <source>
        <dbReference type="ARBA" id="ARBA00049007"/>
    </source>
</evidence>
<dbReference type="GO" id="GO:0030170">
    <property type="term" value="F:pyridoxal phosphate binding"/>
    <property type="evidence" value="ECO:0007669"/>
    <property type="project" value="TreeGrafter"/>
</dbReference>
<dbReference type="InterPro" id="IPR015424">
    <property type="entry name" value="PyrdxlP-dep_Trfase"/>
</dbReference>
<keyword evidence="3" id="KW-0663">Pyridoxal phosphate</keyword>
<reference evidence="7" key="1">
    <citation type="submission" date="2019-10" db="EMBL/GenBank/DDBJ databases">
        <title>Conservation and host-specific expression of non-tandemly repeated heterogenous ribosome RNA gene in arbuscular mycorrhizal fungi.</title>
        <authorList>
            <person name="Maeda T."/>
            <person name="Kobayashi Y."/>
            <person name="Nakagawa T."/>
            <person name="Ezawa T."/>
            <person name="Yamaguchi K."/>
            <person name="Bino T."/>
            <person name="Nishimoto Y."/>
            <person name="Shigenobu S."/>
            <person name="Kawaguchi M."/>
        </authorList>
    </citation>
    <scope>NUCLEOTIDE SEQUENCE</scope>
    <source>
        <strain evidence="7">HR1</strain>
    </source>
</reference>
<comment type="cofactor">
    <cofactor evidence="1">
        <name>pyridoxal 5'-phosphate</name>
        <dbReference type="ChEBI" id="CHEBI:597326"/>
    </cofactor>
</comment>
<dbReference type="AlphaFoldDB" id="A0A8H3QXH2"/>
<dbReference type="OrthoDB" id="1703350at2759"/>
<feature type="domain" description="Aminotransferase class V" evidence="6">
    <location>
        <begin position="8"/>
        <end position="80"/>
    </location>
</feature>
<evidence type="ECO:0000313" key="7">
    <source>
        <dbReference type="EMBL" id="GES96065.1"/>
    </source>
</evidence>
<keyword evidence="2" id="KW-0808">Transferase</keyword>
<dbReference type="Pfam" id="PF00266">
    <property type="entry name" value="Aminotran_5"/>
    <property type="match status" value="1"/>
</dbReference>
<evidence type="ECO:0000256" key="3">
    <source>
        <dbReference type="ARBA" id="ARBA00022898"/>
    </source>
</evidence>
<evidence type="ECO:0000256" key="4">
    <source>
        <dbReference type="ARBA" id="ARBA00029440"/>
    </source>
</evidence>
<dbReference type="InterPro" id="IPR022278">
    <property type="entry name" value="Pser_aminoTfrase"/>
</dbReference>
<dbReference type="InterPro" id="IPR000192">
    <property type="entry name" value="Aminotrans_V_dom"/>
</dbReference>
<protein>
    <submittedName>
        <fullName evidence="7">3-phosphoserine/phosphohydroxythreonine transaminase</fullName>
    </submittedName>
</protein>
<comment type="catalytic activity">
    <reaction evidence="5">
        <text>O-phospho-L-serine + 2-oxoglutarate = 3-phosphooxypyruvate + L-glutamate</text>
        <dbReference type="Rhea" id="RHEA:14329"/>
        <dbReference type="ChEBI" id="CHEBI:16810"/>
        <dbReference type="ChEBI" id="CHEBI:18110"/>
        <dbReference type="ChEBI" id="CHEBI:29985"/>
        <dbReference type="ChEBI" id="CHEBI:57524"/>
        <dbReference type="EC" id="2.6.1.52"/>
    </reaction>
</comment>
<evidence type="ECO:0000313" key="8">
    <source>
        <dbReference type="Proteomes" id="UP000615446"/>
    </source>
</evidence>
<evidence type="ECO:0000256" key="1">
    <source>
        <dbReference type="ARBA" id="ARBA00001933"/>
    </source>
</evidence>
<dbReference type="SUPFAM" id="SSF53383">
    <property type="entry name" value="PLP-dependent transferases"/>
    <property type="match status" value="1"/>
</dbReference>
<proteinExistence type="predicted"/>
<dbReference type="PANTHER" id="PTHR43247">
    <property type="entry name" value="PHOSPHOSERINE AMINOTRANSFERASE"/>
    <property type="match status" value="1"/>
</dbReference>
<evidence type="ECO:0000259" key="6">
    <source>
        <dbReference type="Pfam" id="PF00266"/>
    </source>
</evidence>
<dbReference type="Proteomes" id="UP000615446">
    <property type="component" value="Unassembled WGS sequence"/>
</dbReference>
<accession>A0A8H3QXH2</accession>
<dbReference type="GO" id="GO:0006564">
    <property type="term" value="P:L-serine biosynthetic process"/>
    <property type="evidence" value="ECO:0007669"/>
    <property type="project" value="InterPro"/>
</dbReference>